<dbReference type="EMBL" id="KB309292">
    <property type="protein sequence ID" value="ELT94848.1"/>
    <property type="molecule type" value="Genomic_DNA"/>
</dbReference>
<dbReference type="PANTHER" id="PTHR31449:SF3">
    <property type="entry name" value="UPF0598 PROTEIN C8ORF82"/>
    <property type="match status" value="1"/>
</dbReference>
<evidence type="ECO:0000313" key="3">
    <source>
        <dbReference type="EnsemblMetazoa" id="CapteP177483"/>
    </source>
</evidence>
<dbReference type="Pfam" id="PF14956">
    <property type="entry name" value="DUF4505"/>
    <property type="match status" value="1"/>
</dbReference>
<reference evidence="2 4" key="2">
    <citation type="journal article" date="2013" name="Nature">
        <title>Insights into bilaterian evolution from three spiralian genomes.</title>
        <authorList>
            <person name="Simakov O."/>
            <person name="Marletaz F."/>
            <person name="Cho S.J."/>
            <person name="Edsinger-Gonzales E."/>
            <person name="Havlak P."/>
            <person name="Hellsten U."/>
            <person name="Kuo D.H."/>
            <person name="Larsson T."/>
            <person name="Lv J."/>
            <person name="Arendt D."/>
            <person name="Savage R."/>
            <person name="Osoegawa K."/>
            <person name="de Jong P."/>
            <person name="Grimwood J."/>
            <person name="Chapman J.A."/>
            <person name="Shapiro H."/>
            <person name="Aerts A."/>
            <person name="Otillar R.P."/>
            <person name="Terry A.Y."/>
            <person name="Boore J.L."/>
            <person name="Grigoriev I.V."/>
            <person name="Lindberg D.R."/>
            <person name="Seaver E.C."/>
            <person name="Weisblat D.A."/>
            <person name="Putnam N.H."/>
            <person name="Rokhsar D.S."/>
        </authorList>
    </citation>
    <scope>NUCLEOTIDE SEQUENCE</scope>
    <source>
        <strain evidence="2 4">I ESC-2004</strain>
    </source>
</reference>
<dbReference type="OMA" id="IKNFTSC"/>
<dbReference type="AlphaFoldDB" id="R7TM14"/>
<protein>
    <submittedName>
        <fullName evidence="2 3">Uncharacterized protein</fullName>
    </submittedName>
</protein>
<dbReference type="EMBL" id="AMQN01002464">
    <property type="status" value="NOT_ANNOTATED_CDS"/>
    <property type="molecule type" value="Genomic_DNA"/>
</dbReference>
<evidence type="ECO:0000313" key="4">
    <source>
        <dbReference type="Proteomes" id="UP000014760"/>
    </source>
</evidence>
<accession>R7TM14</accession>
<organism evidence="2">
    <name type="scientific">Capitella teleta</name>
    <name type="common">Polychaete worm</name>
    <dbReference type="NCBI Taxonomy" id="283909"/>
    <lineage>
        <taxon>Eukaryota</taxon>
        <taxon>Metazoa</taxon>
        <taxon>Spiralia</taxon>
        <taxon>Lophotrochozoa</taxon>
        <taxon>Annelida</taxon>
        <taxon>Polychaeta</taxon>
        <taxon>Sedentaria</taxon>
        <taxon>Scolecida</taxon>
        <taxon>Capitellidae</taxon>
        <taxon>Capitella</taxon>
    </lineage>
</organism>
<evidence type="ECO:0000256" key="1">
    <source>
        <dbReference type="ARBA" id="ARBA00006322"/>
    </source>
</evidence>
<dbReference type="HOGENOM" id="CLU_069446_2_0_1"/>
<dbReference type="Proteomes" id="UP000014760">
    <property type="component" value="Unassembled WGS sequence"/>
</dbReference>
<keyword evidence="4" id="KW-1185">Reference proteome</keyword>
<sequence length="231" mass="27297">MKLAKFSKLFEFSRDLRFNQALFHCRRLHYVQGQYGTNKRREYFYYIDHHGQLFLDDARMKNFTSCFKETKFLHFFFSRLKYNDSGSYNEDFPYMSPCGRERNYIRCDDLPIVFTKILQPEDPSEPTLFSYCGANELLTVPFHPEKICMLPESGRIYHPGPPETGGVGLVKSSLAIEMSKSFEFGDSGEYDPPTHFTWAEEKYELKNDIVELLRKEYDRVDLIRSGKENNF</sequence>
<dbReference type="STRING" id="283909.R7TM14"/>
<dbReference type="OrthoDB" id="10260024at2759"/>
<comment type="similarity">
    <text evidence="1">Belongs to the UPF0598 family.</text>
</comment>
<dbReference type="PANTHER" id="PTHR31449">
    <property type="entry name" value="UPF0598 PROTEIN C8ORF82"/>
    <property type="match status" value="1"/>
</dbReference>
<dbReference type="InterPro" id="IPR028108">
    <property type="entry name" value="DUF4505"/>
</dbReference>
<gene>
    <name evidence="2" type="ORF">CAPTEDRAFT_177483</name>
</gene>
<proteinExistence type="inferred from homology"/>
<name>R7TM14_CAPTE</name>
<reference evidence="3" key="3">
    <citation type="submission" date="2015-06" db="UniProtKB">
        <authorList>
            <consortium name="EnsemblMetazoa"/>
        </authorList>
    </citation>
    <scope>IDENTIFICATION</scope>
</reference>
<reference evidence="4" key="1">
    <citation type="submission" date="2012-12" db="EMBL/GenBank/DDBJ databases">
        <authorList>
            <person name="Hellsten U."/>
            <person name="Grimwood J."/>
            <person name="Chapman J.A."/>
            <person name="Shapiro H."/>
            <person name="Aerts A."/>
            <person name="Otillar R.P."/>
            <person name="Terry A.Y."/>
            <person name="Boore J.L."/>
            <person name="Simakov O."/>
            <person name="Marletaz F."/>
            <person name="Cho S.-J."/>
            <person name="Edsinger-Gonzales E."/>
            <person name="Havlak P."/>
            <person name="Kuo D.-H."/>
            <person name="Larsson T."/>
            <person name="Lv J."/>
            <person name="Arendt D."/>
            <person name="Savage R."/>
            <person name="Osoegawa K."/>
            <person name="de Jong P."/>
            <person name="Lindberg D.R."/>
            <person name="Seaver E.C."/>
            <person name="Weisblat D.A."/>
            <person name="Putnam N.H."/>
            <person name="Grigoriev I.V."/>
            <person name="Rokhsar D.S."/>
        </authorList>
    </citation>
    <scope>NUCLEOTIDE SEQUENCE</scope>
    <source>
        <strain evidence="4">I ESC-2004</strain>
    </source>
</reference>
<dbReference type="EnsemblMetazoa" id="CapteT177483">
    <property type="protein sequence ID" value="CapteP177483"/>
    <property type="gene ID" value="CapteG177483"/>
</dbReference>
<evidence type="ECO:0000313" key="2">
    <source>
        <dbReference type="EMBL" id="ELT94848.1"/>
    </source>
</evidence>